<keyword evidence="9" id="KW-1185">Reference proteome</keyword>
<dbReference type="Gene3D" id="3.30.1490.480">
    <property type="entry name" value="Endolytic murein transglycosylase"/>
    <property type="match status" value="1"/>
</dbReference>
<reference evidence="8 9" key="1">
    <citation type="submission" date="2016-01" db="EMBL/GenBank/DDBJ databases">
        <authorList>
            <person name="Mitreva M."/>
            <person name="Pepin K.H."/>
            <person name="Mihindukulasuriya K.A."/>
            <person name="Fulton R."/>
            <person name="Fronick C."/>
            <person name="O'Laughlin M."/>
            <person name="Miner T."/>
            <person name="Herter B."/>
            <person name="Rosa B.A."/>
            <person name="Cordes M."/>
            <person name="Tomlinson C."/>
            <person name="Wollam A."/>
            <person name="Palsikar V.B."/>
            <person name="Mardis E.R."/>
            <person name="Wilson R.K."/>
        </authorList>
    </citation>
    <scope>NUCLEOTIDE SEQUENCE [LARGE SCALE GENOMIC DNA]</scope>
    <source>
        <strain evidence="8 9">KA00071</strain>
    </source>
</reference>
<dbReference type="Proteomes" id="UP000070467">
    <property type="component" value="Unassembled WGS sequence"/>
</dbReference>
<dbReference type="Pfam" id="PF02618">
    <property type="entry name" value="YceG"/>
    <property type="match status" value="1"/>
</dbReference>
<evidence type="ECO:0000256" key="1">
    <source>
        <dbReference type="ARBA" id="ARBA00022475"/>
    </source>
</evidence>
<comment type="catalytic activity">
    <reaction evidence="7">
        <text>a peptidoglycan chain = a peptidoglycan chain with N-acetyl-1,6-anhydromuramyl-[peptide] at the reducing end + a peptidoglycan chain with N-acetylglucosamine at the non-reducing end.</text>
        <dbReference type="EC" id="4.2.2.29"/>
    </reaction>
</comment>
<dbReference type="NCBIfam" id="TIGR00247">
    <property type="entry name" value="endolytic transglycosylase MltG"/>
    <property type="match status" value="1"/>
</dbReference>
<name>A0ABR5TNE6_9BACL</name>
<keyword evidence="2 7" id="KW-0812">Transmembrane</keyword>
<comment type="similarity">
    <text evidence="7">Belongs to the transglycosylase MltG family.</text>
</comment>
<sequence>MKHDYYERREELRNKKRKKSSNKIASIFIIFMVITMLFLGYIHSQITPVNKNNSDKVKIHIREGEGSSSIVETLYQKKLIKNKFIFKIYAKTINKKDFFTGSFDLSQDMSVNEIIYFLTNKDNAKPLYTLSIIEGDNILKIAEKLEKLTGIKKQDFIDKINDKNFINKLSQKYPELITSEIEDDDIKYKLEGYLYPAKYDIEKINDENKDIESLISQMVWLTNEKVLPIFKKQELVWNISGDKEKVTIHKYITMSSILEKESTKSTDNEKIAGVFLNRLALNMPLQTDPTVYYSLNKTSGELTLEDLKNDSKYNTYVNYGLPPGPICSPGEKSYEAINNSSQHGYLYFLTDKEGKAYFSKTFEEHEQLAKEHIRGYVGSNEKIDG</sequence>
<keyword evidence="1 7" id="KW-1003">Cell membrane</keyword>
<dbReference type="RefSeq" id="WP_066128215.1">
    <property type="nucleotide sequence ID" value="NZ_KQ959854.1"/>
</dbReference>
<feature type="site" description="Important for catalytic activity" evidence="7">
    <location>
        <position position="261"/>
    </location>
</feature>
<evidence type="ECO:0000256" key="4">
    <source>
        <dbReference type="ARBA" id="ARBA00023136"/>
    </source>
</evidence>
<evidence type="ECO:0000256" key="2">
    <source>
        <dbReference type="ARBA" id="ARBA00022692"/>
    </source>
</evidence>
<dbReference type="InterPro" id="IPR003770">
    <property type="entry name" value="MLTG-like"/>
</dbReference>
<dbReference type="HAMAP" id="MF_02065">
    <property type="entry name" value="MltG"/>
    <property type="match status" value="1"/>
</dbReference>
<evidence type="ECO:0000256" key="7">
    <source>
        <dbReference type="HAMAP-Rule" id="MF_02065"/>
    </source>
</evidence>
<comment type="function">
    <text evidence="7">Functions as a peptidoglycan terminase that cleaves nascent peptidoglycan strands endolytically to terminate their elongation.</text>
</comment>
<evidence type="ECO:0000313" key="8">
    <source>
        <dbReference type="EMBL" id="KXB58937.1"/>
    </source>
</evidence>
<keyword evidence="5 7" id="KW-0456">Lyase</keyword>
<dbReference type="EMBL" id="LSDB01000001">
    <property type="protein sequence ID" value="KXB58937.1"/>
    <property type="molecule type" value="Genomic_DNA"/>
</dbReference>
<evidence type="ECO:0000256" key="3">
    <source>
        <dbReference type="ARBA" id="ARBA00022989"/>
    </source>
</evidence>
<dbReference type="PANTHER" id="PTHR30518:SF2">
    <property type="entry name" value="ENDOLYTIC MUREIN TRANSGLYCOSYLASE"/>
    <property type="match status" value="1"/>
</dbReference>
<dbReference type="EC" id="4.2.2.29" evidence="7"/>
<comment type="caution">
    <text evidence="8">The sequence shown here is derived from an EMBL/GenBank/DDBJ whole genome shotgun (WGS) entry which is preliminary data.</text>
</comment>
<accession>A0ABR5TNE6</accession>
<organism evidence="8 9">
    <name type="scientific">Gemelliphila asaccharolytica</name>
    <dbReference type="NCBI Taxonomy" id="502393"/>
    <lineage>
        <taxon>Bacteria</taxon>
        <taxon>Bacillati</taxon>
        <taxon>Bacillota</taxon>
        <taxon>Bacilli</taxon>
        <taxon>Bacillales</taxon>
        <taxon>Gemellaceae</taxon>
        <taxon>Gemelliphila</taxon>
    </lineage>
</organism>
<protein>
    <recommendedName>
        <fullName evidence="7">Endolytic murein transglycosylase</fullName>
        <ecNumber evidence="7">4.2.2.29</ecNumber>
    </recommendedName>
    <alternativeName>
        <fullName evidence="7">Peptidoglycan lytic transglycosylase</fullName>
    </alternativeName>
    <alternativeName>
        <fullName evidence="7">Peptidoglycan polymerization terminase</fullName>
    </alternativeName>
</protein>
<proteinExistence type="inferred from homology"/>
<keyword evidence="4 7" id="KW-0472">Membrane</keyword>
<evidence type="ECO:0000256" key="5">
    <source>
        <dbReference type="ARBA" id="ARBA00023239"/>
    </source>
</evidence>
<dbReference type="PANTHER" id="PTHR30518">
    <property type="entry name" value="ENDOLYTIC MUREIN TRANSGLYCOSYLASE"/>
    <property type="match status" value="1"/>
</dbReference>
<gene>
    <name evidence="7" type="primary">mltG</name>
    <name evidence="8" type="ORF">HMPREF1871_00003</name>
</gene>
<keyword evidence="3 7" id="KW-1133">Transmembrane helix</keyword>
<feature type="transmembrane region" description="Helical" evidence="7">
    <location>
        <begin position="21"/>
        <end position="42"/>
    </location>
</feature>
<evidence type="ECO:0000256" key="6">
    <source>
        <dbReference type="ARBA" id="ARBA00023316"/>
    </source>
</evidence>
<keyword evidence="6 7" id="KW-0961">Cell wall biogenesis/degradation</keyword>
<comment type="subcellular location">
    <subcellularLocation>
        <location evidence="7">Cell membrane</location>
        <topology evidence="7">Single-pass membrane protein</topology>
    </subcellularLocation>
</comment>
<evidence type="ECO:0000313" key="9">
    <source>
        <dbReference type="Proteomes" id="UP000070467"/>
    </source>
</evidence>